<dbReference type="Proteomes" id="UP000184543">
    <property type="component" value="Unassembled WGS sequence"/>
</dbReference>
<dbReference type="Gene3D" id="3.10.180.10">
    <property type="entry name" value="2,3-Dihydroxybiphenyl 1,2-Dioxygenase, domain 1"/>
    <property type="match status" value="1"/>
</dbReference>
<feature type="domain" description="VOC" evidence="1">
    <location>
        <begin position="2"/>
        <end position="117"/>
    </location>
</feature>
<dbReference type="AlphaFoldDB" id="A0A1M6NZZ5"/>
<evidence type="ECO:0000313" key="2">
    <source>
        <dbReference type="EMBL" id="SHK01285.1"/>
    </source>
</evidence>
<dbReference type="STRING" id="192903.SAMN04488513_1178"/>
<dbReference type="SUPFAM" id="SSF54593">
    <property type="entry name" value="Glyoxalase/Bleomycin resistance protein/Dihydroxybiphenyl dioxygenase"/>
    <property type="match status" value="1"/>
</dbReference>
<keyword evidence="3" id="KW-1185">Reference proteome</keyword>
<dbReference type="CDD" id="cd06587">
    <property type="entry name" value="VOC"/>
    <property type="match status" value="1"/>
</dbReference>
<evidence type="ECO:0000313" key="3">
    <source>
        <dbReference type="Proteomes" id="UP000184543"/>
    </source>
</evidence>
<accession>A0A1M6NZZ5</accession>
<proteinExistence type="predicted"/>
<dbReference type="RefSeq" id="WP_072995775.1">
    <property type="nucleotide sequence ID" value="NZ_FQYU01000017.1"/>
</dbReference>
<reference evidence="3" key="1">
    <citation type="submission" date="2016-11" db="EMBL/GenBank/DDBJ databases">
        <authorList>
            <person name="Varghese N."/>
            <person name="Submissions S."/>
        </authorList>
    </citation>
    <scope>NUCLEOTIDE SEQUENCE [LARGE SCALE GENOMIC DNA]</scope>
    <source>
        <strain evidence="3">DSM 19858</strain>
    </source>
</reference>
<organism evidence="2 3">
    <name type="scientific">Pseudozobellia thermophila</name>
    <dbReference type="NCBI Taxonomy" id="192903"/>
    <lineage>
        <taxon>Bacteria</taxon>
        <taxon>Pseudomonadati</taxon>
        <taxon>Bacteroidota</taxon>
        <taxon>Flavobacteriia</taxon>
        <taxon>Flavobacteriales</taxon>
        <taxon>Flavobacteriaceae</taxon>
        <taxon>Pseudozobellia</taxon>
    </lineage>
</organism>
<sequence length="219" mass="24756">MNLDHVEILTDGVEQTKAYYGEVLELPIAEYDSKSVSIKIGSSTLRFVETPKRSRPIYHFAFNIPENKLNEAIDWCAGRIELIQEKDAVLIADFERWNANAVYFYDNNGNILEFIARHDLKNSTTVPFGSRQLLNISEIGIVSENPLELGQRLIEEHDLVSFGKNEDSETFTALGDDNGLLIIVKNNRNWYPTDIPAKANRTNIGLTHMGQKKTIEVSG</sequence>
<gene>
    <name evidence="2" type="ORF">SAMN04488513_1178</name>
</gene>
<name>A0A1M6NZZ5_9FLAO</name>
<evidence type="ECO:0000259" key="1">
    <source>
        <dbReference type="PROSITE" id="PS51819"/>
    </source>
</evidence>
<dbReference type="EMBL" id="FQYU01000017">
    <property type="protein sequence ID" value="SHK01285.1"/>
    <property type="molecule type" value="Genomic_DNA"/>
</dbReference>
<protein>
    <recommendedName>
        <fullName evidence="1">VOC domain-containing protein</fullName>
    </recommendedName>
</protein>
<dbReference type="InterPro" id="IPR029068">
    <property type="entry name" value="Glyas_Bleomycin-R_OHBP_Dase"/>
</dbReference>
<dbReference type="InterPro" id="IPR037523">
    <property type="entry name" value="VOC_core"/>
</dbReference>
<dbReference type="OrthoDB" id="2703022at2"/>
<dbReference type="PROSITE" id="PS51819">
    <property type="entry name" value="VOC"/>
    <property type="match status" value="1"/>
</dbReference>